<dbReference type="EMBL" id="WUBI01000001">
    <property type="protein sequence ID" value="MWV42903.1"/>
    <property type="molecule type" value="Genomic_DNA"/>
</dbReference>
<evidence type="ECO:0000313" key="3">
    <source>
        <dbReference type="Proteomes" id="UP000460318"/>
    </source>
</evidence>
<dbReference type="InterPro" id="IPR029068">
    <property type="entry name" value="Glyas_Bleomycin-R_OHBP_Dase"/>
</dbReference>
<organism evidence="2 3">
    <name type="scientific">Paenibacillus dendrobii</name>
    <dbReference type="NCBI Taxonomy" id="2691084"/>
    <lineage>
        <taxon>Bacteria</taxon>
        <taxon>Bacillati</taxon>
        <taxon>Bacillota</taxon>
        <taxon>Bacilli</taxon>
        <taxon>Bacillales</taxon>
        <taxon>Paenibacillaceae</taxon>
        <taxon>Paenibacillus</taxon>
    </lineage>
</organism>
<sequence>MGAQLNPYIMSEDARTQAAFYKQALGGQIHSIKTFGEVPGTPEAAKDKVMHMVLTVAGNNTLLFSDSFEPVTRTRSINLALSYESEFEARTAYEKLAEGGVNKYPFELQPWGAYYGEIVDQFGVTWQIVKQ</sequence>
<feature type="domain" description="PhnB-like" evidence="1">
    <location>
        <begin position="11"/>
        <end position="129"/>
    </location>
</feature>
<gene>
    <name evidence="2" type="ORF">GRF59_04615</name>
</gene>
<dbReference type="PANTHER" id="PTHR33990">
    <property type="entry name" value="PROTEIN YJDN-RELATED"/>
    <property type="match status" value="1"/>
</dbReference>
<protein>
    <submittedName>
        <fullName evidence="2">VOC family protein</fullName>
    </submittedName>
</protein>
<evidence type="ECO:0000313" key="2">
    <source>
        <dbReference type="EMBL" id="MWV42903.1"/>
    </source>
</evidence>
<evidence type="ECO:0000259" key="1">
    <source>
        <dbReference type="Pfam" id="PF06983"/>
    </source>
</evidence>
<dbReference type="SUPFAM" id="SSF54593">
    <property type="entry name" value="Glyoxalase/Bleomycin resistance protein/Dihydroxybiphenyl dioxygenase"/>
    <property type="match status" value="1"/>
</dbReference>
<comment type="caution">
    <text evidence="2">The sequence shown here is derived from an EMBL/GenBank/DDBJ whole genome shotgun (WGS) entry which is preliminary data.</text>
</comment>
<name>A0A7X3IFE9_9BACL</name>
<reference evidence="2 3" key="1">
    <citation type="submission" date="2019-12" db="EMBL/GenBank/DDBJ databases">
        <title>Paenibacillus sp. nov., an endophytic bacterium isolated from the stem of Dendrobium.</title>
        <authorList>
            <person name="Zhao R."/>
        </authorList>
    </citation>
    <scope>NUCLEOTIDE SEQUENCE [LARGE SCALE GENOMIC DNA]</scope>
    <source>
        <strain evidence="2 3">HJL G12</strain>
    </source>
</reference>
<dbReference type="AlphaFoldDB" id="A0A7X3IFE9"/>
<dbReference type="RefSeq" id="WP_160496465.1">
    <property type="nucleotide sequence ID" value="NZ_WUBI01000001.1"/>
</dbReference>
<dbReference type="Pfam" id="PF06983">
    <property type="entry name" value="3-dmu-9_3-mt"/>
    <property type="match status" value="1"/>
</dbReference>
<dbReference type="Gene3D" id="3.10.180.10">
    <property type="entry name" value="2,3-Dihydroxybiphenyl 1,2-Dioxygenase, domain 1"/>
    <property type="match status" value="1"/>
</dbReference>
<dbReference type="CDD" id="cd06588">
    <property type="entry name" value="PhnB_like"/>
    <property type="match status" value="1"/>
</dbReference>
<accession>A0A7X3IFE9</accession>
<dbReference type="InterPro" id="IPR028973">
    <property type="entry name" value="PhnB-like"/>
</dbReference>
<dbReference type="Proteomes" id="UP000460318">
    <property type="component" value="Unassembled WGS sequence"/>
</dbReference>
<keyword evidence="3" id="KW-1185">Reference proteome</keyword>
<proteinExistence type="predicted"/>
<dbReference type="PANTHER" id="PTHR33990:SF1">
    <property type="entry name" value="PROTEIN YJDN"/>
    <property type="match status" value="1"/>
</dbReference>